<reference evidence="2" key="1">
    <citation type="journal article" date="2020" name="Stud. Mycol.">
        <title>101 Dothideomycetes genomes: a test case for predicting lifestyles and emergence of pathogens.</title>
        <authorList>
            <person name="Haridas S."/>
            <person name="Albert R."/>
            <person name="Binder M."/>
            <person name="Bloem J."/>
            <person name="Labutti K."/>
            <person name="Salamov A."/>
            <person name="Andreopoulos B."/>
            <person name="Baker S."/>
            <person name="Barry K."/>
            <person name="Bills G."/>
            <person name="Bluhm B."/>
            <person name="Cannon C."/>
            <person name="Castanera R."/>
            <person name="Culley D."/>
            <person name="Daum C."/>
            <person name="Ezra D."/>
            <person name="Gonzalez J."/>
            <person name="Henrissat B."/>
            <person name="Kuo A."/>
            <person name="Liang C."/>
            <person name="Lipzen A."/>
            <person name="Lutzoni F."/>
            <person name="Magnuson J."/>
            <person name="Mondo S."/>
            <person name="Nolan M."/>
            <person name="Ohm R."/>
            <person name="Pangilinan J."/>
            <person name="Park H.-J."/>
            <person name="Ramirez L."/>
            <person name="Alfaro M."/>
            <person name="Sun H."/>
            <person name="Tritt A."/>
            <person name="Yoshinaga Y."/>
            <person name="Zwiers L.-H."/>
            <person name="Turgeon B."/>
            <person name="Goodwin S."/>
            <person name="Spatafora J."/>
            <person name="Crous P."/>
            <person name="Grigoriev I."/>
        </authorList>
    </citation>
    <scope>NUCLEOTIDE SEQUENCE</scope>
    <source>
        <strain evidence="2">CBS 269.34</strain>
    </source>
</reference>
<dbReference type="Proteomes" id="UP000799750">
    <property type="component" value="Unassembled WGS sequence"/>
</dbReference>
<dbReference type="GO" id="GO:0016787">
    <property type="term" value="F:hydrolase activity"/>
    <property type="evidence" value="ECO:0007669"/>
    <property type="project" value="UniProtKB-KW"/>
</dbReference>
<dbReference type="SUPFAM" id="SSF53474">
    <property type="entry name" value="alpha/beta-Hydrolases"/>
    <property type="match status" value="1"/>
</dbReference>
<dbReference type="Pfam" id="PF12697">
    <property type="entry name" value="Abhydrolase_6"/>
    <property type="match status" value="1"/>
</dbReference>
<dbReference type="Gene3D" id="3.40.50.1820">
    <property type="entry name" value="alpha/beta hydrolase"/>
    <property type="match status" value="1"/>
</dbReference>
<dbReference type="PANTHER" id="PTHR43689">
    <property type="entry name" value="HYDROLASE"/>
    <property type="match status" value="1"/>
</dbReference>
<dbReference type="OrthoDB" id="408373at2759"/>
<organism evidence="2 3">
    <name type="scientific">Lophium mytilinum</name>
    <dbReference type="NCBI Taxonomy" id="390894"/>
    <lineage>
        <taxon>Eukaryota</taxon>
        <taxon>Fungi</taxon>
        <taxon>Dikarya</taxon>
        <taxon>Ascomycota</taxon>
        <taxon>Pezizomycotina</taxon>
        <taxon>Dothideomycetes</taxon>
        <taxon>Pleosporomycetidae</taxon>
        <taxon>Mytilinidiales</taxon>
        <taxon>Mytilinidiaceae</taxon>
        <taxon>Lophium</taxon>
    </lineage>
</organism>
<feature type="domain" description="AB hydrolase-1" evidence="1">
    <location>
        <begin position="34"/>
        <end position="257"/>
    </location>
</feature>
<dbReference type="AlphaFoldDB" id="A0A6A6QTX9"/>
<dbReference type="InterPro" id="IPR029058">
    <property type="entry name" value="AB_hydrolase_fold"/>
</dbReference>
<dbReference type="EMBL" id="MU004188">
    <property type="protein sequence ID" value="KAF2495861.1"/>
    <property type="molecule type" value="Genomic_DNA"/>
</dbReference>
<name>A0A6A6QTX9_9PEZI</name>
<evidence type="ECO:0000259" key="1">
    <source>
        <dbReference type="Pfam" id="PF12697"/>
    </source>
</evidence>
<sequence length="282" mass="31226">MSIPIKKAYADTPLGQIHYRTALHPSPTKNPLILLHKSASSSACYDLLISHYSSLGHPCYAPDMPGFGNSFDPSDSDVADIHKRGTGWYVSLFMTVFQSLGLCEPGKKVHLIGHHSGAALATELAAEYPEWVSSVLLVGASVMDEAERAEMRKTYFDPFNTPVADGSHLLKTWTYLEKMGVGGDLALQQREFLDHARAWRGRMLIYGSVWDQDAVGLYMRIQAPMVVMCARDDVLWKFFGNVKALRGDVEAVECGGANFTVDRDVEGVVRTWDMLMAKGEHV</sequence>
<accession>A0A6A6QTX9</accession>
<dbReference type="InterPro" id="IPR000073">
    <property type="entry name" value="AB_hydrolase_1"/>
</dbReference>
<protein>
    <submittedName>
        <fullName evidence="2">Alpha/beta-hydrolase</fullName>
    </submittedName>
</protein>
<evidence type="ECO:0000313" key="2">
    <source>
        <dbReference type="EMBL" id="KAF2495861.1"/>
    </source>
</evidence>
<dbReference type="PANTHER" id="PTHR43689:SF8">
    <property type="entry name" value="ALPHA_BETA-HYDROLASES SUPERFAMILY PROTEIN"/>
    <property type="match status" value="1"/>
</dbReference>
<proteinExistence type="predicted"/>
<gene>
    <name evidence="2" type="ORF">BU16DRAFT_358889</name>
</gene>
<evidence type="ECO:0000313" key="3">
    <source>
        <dbReference type="Proteomes" id="UP000799750"/>
    </source>
</evidence>
<keyword evidence="2" id="KW-0378">Hydrolase</keyword>
<keyword evidence="3" id="KW-1185">Reference proteome</keyword>